<name>A0ABR4P6G8_9HELO</name>
<dbReference type="EMBL" id="JBFCZG010000008">
    <property type="protein sequence ID" value="KAL3418857.1"/>
    <property type="molecule type" value="Genomic_DNA"/>
</dbReference>
<dbReference type="Proteomes" id="UP001629113">
    <property type="component" value="Unassembled WGS sequence"/>
</dbReference>
<feature type="non-terminal residue" evidence="7">
    <location>
        <position position="1"/>
    </location>
</feature>
<keyword evidence="5 6" id="KW-0472">Membrane</keyword>
<feature type="transmembrane region" description="Helical" evidence="6">
    <location>
        <begin position="120"/>
        <end position="141"/>
    </location>
</feature>
<keyword evidence="4 6" id="KW-1133">Transmembrane helix</keyword>
<dbReference type="SUPFAM" id="SSF90123">
    <property type="entry name" value="ABC transporter transmembrane region"/>
    <property type="match status" value="1"/>
</dbReference>
<keyword evidence="2" id="KW-0547">Nucleotide-binding</keyword>
<dbReference type="Gene3D" id="1.20.1560.10">
    <property type="entry name" value="ABC transporter type 1, transmembrane domain"/>
    <property type="match status" value="1"/>
</dbReference>
<keyword evidence="1 6" id="KW-0812">Transmembrane</keyword>
<accession>A0ABR4P6G8</accession>
<feature type="transmembrane region" description="Helical" evidence="6">
    <location>
        <begin position="224"/>
        <end position="245"/>
    </location>
</feature>
<dbReference type="PANTHER" id="PTHR24223:SF415">
    <property type="entry name" value="FI20190P1"/>
    <property type="match status" value="1"/>
</dbReference>
<proteinExistence type="predicted"/>
<dbReference type="InterPro" id="IPR036640">
    <property type="entry name" value="ABC1_TM_sf"/>
</dbReference>
<dbReference type="PANTHER" id="PTHR24223">
    <property type="entry name" value="ATP-BINDING CASSETTE SUB-FAMILY C"/>
    <property type="match status" value="1"/>
</dbReference>
<dbReference type="InterPro" id="IPR050173">
    <property type="entry name" value="ABC_transporter_C-like"/>
</dbReference>
<keyword evidence="8" id="KW-1185">Reference proteome</keyword>
<evidence type="ECO:0000313" key="7">
    <source>
        <dbReference type="EMBL" id="KAL3418857.1"/>
    </source>
</evidence>
<evidence type="ECO:0000256" key="2">
    <source>
        <dbReference type="ARBA" id="ARBA00022741"/>
    </source>
</evidence>
<evidence type="ECO:0000256" key="3">
    <source>
        <dbReference type="ARBA" id="ARBA00022840"/>
    </source>
</evidence>
<sequence length="397" mass="45232">FRLLPRRPRPPVWLGRFVEEPGQQQDELGSEPKRPFGRLLSSLLVVSLCGCGFQILKAFHPAFRFPMVFSAVAWIIAAFVIVVHRPSTTPKSLLVLYLSILISDAINLIDVATKLKQTDILTFLTILMALGAIAIILNMPLRNPLLSKEGISPVFGPPTAILRSPEDSLTLWQYMTVSWMSPLIVLGNQRQLNDEDVWSLSYEFQHRMLHDRFRELTGSVLKRLLVANGVDLVIISLLSIIELIANFSDPIFLQKILQTMEDPRAPKRAAFSYAAIALLIRLLASQSAVFSLWYGRRAYERSRGEMITMIYEKTLSRKVVAINVKPANDIIEPVSNDNLKETVPIWKKAVEFFRRPLSRKVKKTQKNDEVASMGKIMNLMRFDAYEVAQRYTIPQYY</sequence>
<feature type="transmembrane region" description="Helical" evidence="6">
    <location>
        <begin position="270"/>
        <end position="294"/>
    </location>
</feature>
<feature type="transmembrane region" description="Helical" evidence="6">
    <location>
        <begin position="62"/>
        <end position="82"/>
    </location>
</feature>
<evidence type="ECO:0000256" key="6">
    <source>
        <dbReference type="SAM" id="Phobius"/>
    </source>
</evidence>
<evidence type="ECO:0000313" key="8">
    <source>
        <dbReference type="Proteomes" id="UP001629113"/>
    </source>
</evidence>
<gene>
    <name evidence="7" type="ORF">PVAG01_09078</name>
</gene>
<reference evidence="7 8" key="1">
    <citation type="submission" date="2024-06" db="EMBL/GenBank/DDBJ databases">
        <title>Complete genome of Phlyctema vagabunda strain 19-DSS-EL-015.</title>
        <authorList>
            <person name="Fiorenzani C."/>
        </authorList>
    </citation>
    <scope>NUCLEOTIDE SEQUENCE [LARGE SCALE GENOMIC DNA]</scope>
    <source>
        <strain evidence="7 8">19-DSS-EL-015</strain>
    </source>
</reference>
<keyword evidence="3" id="KW-0067">ATP-binding</keyword>
<evidence type="ECO:0000256" key="5">
    <source>
        <dbReference type="ARBA" id="ARBA00023136"/>
    </source>
</evidence>
<evidence type="ECO:0000256" key="4">
    <source>
        <dbReference type="ARBA" id="ARBA00022989"/>
    </source>
</evidence>
<comment type="caution">
    <text evidence="7">The sequence shown here is derived from an EMBL/GenBank/DDBJ whole genome shotgun (WGS) entry which is preliminary data.</text>
</comment>
<protein>
    <submittedName>
        <fullName evidence="7">ABC bile acid</fullName>
    </submittedName>
</protein>
<evidence type="ECO:0000256" key="1">
    <source>
        <dbReference type="ARBA" id="ARBA00022692"/>
    </source>
</evidence>
<organism evidence="7 8">
    <name type="scientific">Phlyctema vagabunda</name>
    <dbReference type="NCBI Taxonomy" id="108571"/>
    <lineage>
        <taxon>Eukaryota</taxon>
        <taxon>Fungi</taxon>
        <taxon>Dikarya</taxon>
        <taxon>Ascomycota</taxon>
        <taxon>Pezizomycotina</taxon>
        <taxon>Leotiomycetes</taxon>
        <taxon>Helotiales</taxon>
        <taxon>Dermateaceae</taxon>
        <taxon>Phlyctema</taxon>
    </lineage>
</organism>
<feature type="transmembrane region" description="Helical" evidence="6">
    <location>
        <begin position="39"/>
        <end position="56"/>
    </location>
</feature>
<feature type="transmembrane region" description="Helical" evidence="6">
    <location>
        <begin position="94"/>
        <end position="114"/>
    </location>
</feature>